<organism evidence="6">
    <name type="scientific">Fervidicoccus fontis</name>
    <dbReference type="NCBI Taxonomy" id="683846"/>
    <lineage>
        <taxon>Archaea</taxon>
        <taxon>Thermoproteota</taxon>
        <taxon>Thermoprotei</taxon>
        <taxon>Fervidicoccales</taxon>
        <taxon>Fervidicoccaceae</taxon>
        <taxon>Fervidicoccus</taxon>
    </lineage>
</organism>
<name>A0A7C2YTC1_9CREN</name>
<evidence type="ECO:0000259" key="5">
    <source>
        <dbReference type="PROSITE" id="PS50163"/>
    </source>
</evidence>
<keyword evidence="1" id="KW-0547">Nucleotide-binding</keyword>
<feature type="domain" description="RecA family profile 1" evidence="4">
    <location>
        <begin position="1"/>
        <end position="117"/>
    </location>
</feature>
<dbReference type="GO" id="GO:0005524">
    <property type="term" value="F:ATP binding"/>
    <property type="evidence" value="ECO:0007669"/>
    <property type="project" value="UniProtKB-KW"/>
</dbReference>
<protein>
    <submittedName>
        <fullName evidence="6">DNA repair and recombination protein RadA</fullName>
    </submittedName>
</protein>
<sequence>LGGRAVYIDSEGTFRWERIEAMARNLGLNPDEVMENIFYVRAVNSDHQMAVVEEVSEMIPERNIKLVVVDSVTGHFRAEYPGRENLASRQQKLNRHLHQLMKMAEIYNIAVVITNQVMARPDVFYGDPTQAVGGHVLYHAPGVRVQLRKSRGNKRIARVVDAPHLPEGEAVFSITESGIKDAEE</sequence>
<dbReference type="PANTHER" id="PTHR22942:SF30">
    <property type="entry name" value="MEIOTIC RECOMBINATION PROTEIN DMC1_LIM15 HOMOLOG"/>
    <property type="match status" value="1"/>
</dbReference>
<dbReference type="GO" id="GO:0006281">
    <property type="term" value="P:DNA repair"/>
    <property type="evidence" value="ECO:0007669"/>
    <property type="project" value="InterPro"/>
</dbReference>
<dbReference type="GO" id="GO:0003677">
    <property type="term" value="F:DNA binding"/>
    <property type="evidence" value="ECO:0007669"/>
    <property type="project" value="UniProtKB-KW"/>
</dbReference>
<dbReference type="AlphaFoldDB" id="A0A7C2YTC1"/>
<keyword evidence="3" id="KW-0238">DNA-binding</keyword>
<dbReference type="InterPro" id="IPR027417">
    <property type="entry name" value="P-loop_NTPase"/>
</dbReference>
<feature type="non-terminal residue" evidence="6">
    <location>
        <position position="1"/>
    </location>
</feature>
<dbReference type="NCBIfam" id="NF003301">
    <property type="entry name" value="PRK04301.1"/>
    <property type="match status" value="1"/>
</dbReference>
<keyword evidence="2" id="KW-0067">ATP-binding</keyword>
<dbReference type="Proteomes" id="UP000885664">
    <property type="component" value="Unassembled WGS sequence"/>
</dbReference>
<evidence type="ECO:0000256" key="1">
    <source>
        <dbReference type="ARBA" id="ARBA00022741"/>
    </source>
</evidence>
<gene>
    <name evidence="6" type="primary">radA</name>
    <name evidence="6" type="ORF">ENO36_02640</name>
</gene>
<proteinExistence type="predicted"/>
<dbReference type="Gene3D" id="3.40.50.300">
    <property type="entry name" value="P-loop containing nucleotide triphosphate hydrolases"/>
    <property type="match status" value="1"/>
</dbReference>
<dbReference type="PROSITE" id="PS50163">
    <property type="entry name" value="RECA_3"/>
    <property type="match status" value="1"/>
</dbReference>
<dbReference type="PANTHER" id="PTHR22942">
    <property type="entry name" value="RECA/RAD51/RADA DNA STRAND-PAIRING FAMILY MEMBER"/>
    <property type="match status" value="1"/>
</dbReference>
<dbReference type="InterPro" id="IPR020588">
    <property type="entry name" value="RecA_ATP-bd"/>
</dbReference>
<evidence type="ECO:0000259" key="4">
    <source>
        <dbReference type="PROSITE" id="PS50162"/>
    </source>
</evidence>
<dbReference type="GO" id="GO:0140664">
    <property type="term" value="F:ATP-dependent DNA damage sensor activity"/>
    <property type="evidence" value="ECO:0007669"/>
    <property type="project" value="InterPro"/>
</dbReference>
<accession>A0A7C2YTC1</accession>
<dbReference type="InterPro" id="IPR020587">
    <property type="entry name" value="RecA_monomer-monomer_interface"/>
</dbReference>
<evidence type="ECO:0000256" key="3">
    <source>
        <dbReference type="ARBA" id="ARBA00023125"/>
    </source>
</evidence>
<comment type="caution">
    <text evidence="6">The sequence shown here is derived from an EMBL/GenBank/DDBJ whole genome shotgun (WGS) entry which is preliminary data.</text>
</comment>
<feature type="domain" description="RecA family profile 2" evidence="5">
    <location>
        <begin position="122"/>
        <end position="184"/>
    </location>
</feature>
<dbReference type="PROSITE" id="PS50162">
    <property type="entry name" value="RECA_2"/>
    <property type="match status" value="1"/>
</dbReference>
<reference evidence="6" key="1">
    <citation type="journal article" date="2020" name="mSystems">
        <title>Genome- and Community-Level Interaction Insights into Carbon Utilization and Element Cycling Functions of Hydrothermarchaeota in Hydrothermal Sediment.</title>
        <authorList>
            <person name="Zhou Z."/>
            <person name="Liu Y."/>
            <person name="Xu W."/>
            <person name="Pan J."/>
            <person name="Luo Z.H."/>
            <person name="Li M."/>
        </authorList>
    </citation>
    <scope>NUCLEOTIDE SEQUENCE [LARGE SCALE GENOMIC DNA]</scope>
    <source>
        <strain evidence="6">SpSt-1259</strain>
    </source>
</reference>
<dbReference type="Pfam" id="PF08423">
    <property type="entry name" value="Rad51"/>
    <property type="match status" value="1"/>
</dbReference>
<dbReference type="SUPFAM" id="SSF52540">
    <property type="entry name" value="P-loop containing nucleoside triphosphate hydrolases"/>
    <property type="match status" value="1"/>
</dbReference>
<evidence type="ECO:0000256" key="2">
    <source>
        <dbReference type="ARBA" id="ARBA00022840"/>
    </source>
</evidence>
<dbReference type="InterPro" id="IPR013632">
    <property type="entry name" value="Rad51_C"/>
</dbReference>
<dbReference type="EMBL" id="DSFE01000057">
    <property type="protein sequence ID" value="HEU97738.1"/>
    <property type="molecule type" value="Genomic_DNA"/>
</dbReference>
<evidence type="ECO:0000313" key="6">
    <source>
        <dbReference type="EMBL" id="HEU97738.1"/>
    </source>
</evidence>